<evidence type="ECO:0000256" key="1">
    <source>
        <dbReference type="SAM" id="MobiDB-lite"/>
    </source>
</evidence>
<keyword evidence="2" id="KW-0472">Membrane</keyword>
<gene>
    <name evidence="3" type="ORF">KPH14_012224</name>
</gene>
<reference evidence="3" key="1">
    <citation type="submission" date="2021-08" db="EMBL/GenBank/DDBJ databases">
        <authorList>
            <person name="Misof B."/>
            <person name="Oliver O."/>
            <person name="Podsiadlowski L."/>
            <person name="Donath A."/>
            <person name="Peters R."/>
            <person name="Mayer C."/>
            <person name="Rust J."/>
            <person name="Gunkel S."/>
            <person name="Lesny P."/>
            <person name="Martin S."/>
            <person name="Oeyen J.P."/>
            <person name="Petersen M."/>
            <person name="Panagiotis P."/>
            <person name="Wilbrandt J."/>
            <person name="Tanja T."/>
        </authorList>
    </citation>
    <scope>NUCLEOTIDE SEQUENCE</scope>
    <source>
        <strain evidence="3">GBR_01_08_01A</strain>
        <tissue evidence="3">Thorax + abdomen</tissue>
    </source>
</reference>
<keyword evidence="4" id="KW-1185">Reference proteome</keyword>
<keyword evidence="2" id="KW-0812">Transmembrane</keyword>
<feature type="compositionally biased region" description="Low complexity" evidence="1">
    <location>
        <begin position="97"/>
        <end position="121"/>
    </location>
</feature>
<dbReference type="AlphaFoldDB" id="A0AAD9RMQ5"/>
<organism evidence="3 4">
    <name type="scientific">Odynerus spinipes</name>
    <dbReference type="NCBI Taxonomy" id="1348599"/>
    <lineage>
        <taxon>Eukaryota</taxon>
        <taxon>Metazoa</taxon>
        <taxon>Ecdysozoa</taxon>
        <taxon>Arthropoda</taxon>
        <taxon>Hexapoda</taxon>
        <taxon>Insecta</taxon>
        <taxon>Pterygota</taxon>
        <taxon>Neoptera</taxon>
        <taxon>Endopterygota</taxon>
        <taxon>Hymenoptera</taxon>
        <taxon>Apocrita</taxon>
        <taxon>Aculeata</taxon>
        <taxon>Vespoidea</taxon>
        <taxon>Vespidae</taxon>
        <taxon>Eumeninae</taxon>
        <taxon>Odynerus</taxon>
    </lineage>
</organism>
<feature type="transmembrane region" description="Helical" evidence="2">
    <location>
        <begin position="424"/>
        <end position="445"/>
    </location>
</feature>
<dbReference type="Proteomes" id="UP001258017">
    <property type="component" value="Unassembled WGS sequence"/>
</dbReference>
<feature type="region of interest" description="Disordered" evidence="1">
    <location>
        <begin position="45"/>
        <end position="135"/>
    </location>
</feature>
<protein>
    <submittedName>
        <fullName evidence="3">Uncharacterized protein</fullName>
    </submittedName>
</protein>
<proteinExistence type="predicted"/>
<dbReference type="Pfam" id="PF24664">
    <property type="entry name" value="Monjiviricetes_fusion"/>
    <property type="match status" value="1"/>
</dbReference>
<accession>A0AAD9RMQ5</accession>
<reference evidence="3" key="2">
    <citation type="journal article" date="2023" name="Commun. Biol.">
        <title>Intrasexual cuticular hydrocarbon dimorphism in a wasp sheds light on hydrocarbon biosynthesis genes in Hymenoptera.</title>
        <authorList>
            <person name="Moris V.C."/>
            <person name="Podsiadlowski L."/>
            <person name="Martin S."/>
            <person name="Oeyen J.P."/>
            <person name="Donath A."/>
            <person name="Petersen M."/>
            <person name="Wilbrandt J."/>
            <person name="Misof B."/>
            <person name="Liedtke D."/>
            <person name="Thamm M."/>
            <person name="Scheiner R."/>
            <person name="Schmitt T."/>
            <person name="Niehuis O."/>
        </authorList>
    </citation>
    <scope>NUCLEOTIDE SEQUENCE</scope>
    <source>
        <strain evidence="3">GBR_01_08_01A</strain>
    </source>
</reference>
<evidence type="ECO:0000313" key="3">
    <source>
        <dbReference type="EMBL" id="KAK2582008.1"/>
    </source>
</evidence>
<sequence length="514" mass="56396">MLRGITARYVATLGSIPVKLAGHEVEVHVVGNEFPIEEDGILGSPFFREHGKSNGNADALSRNPPVIEPQRALPLYESDDSTSSKEEPLYIPSSFELRPSLPTITTPLPTSPMLPSRSPSPDLNAPPPTPVEVDDELLTHSTNSDVTSQEQASLHEVQQPIDNSITLIESRDTLTMRADHKIIFLSENGTPRDKGAVALSKELKLPSVSFTADERIKIIDDKTFKIIAMIKIISLLVISIQFVNSLIGFDCGGRHLNVTTLSLLDIGTCDFTAKQPKADDVYIQLLQLSEYETTEIIQCKIELLRTIHHCGMHSHISAVHNGYAEFLTEITHERCSHMLREGTVKIGETIIDGLLPNSTTRRSITIAGTVRMDGTCKAEKPAILNSVAHKILTNSKTGNSEFHLHDLLDEEDIERIAESAAHKIWNGFLTFGTASAGIIGIYLIFRIIKFIVDVILQGCAIHNIYGCSFHLLGACLGSLTHLLITRTSAESEQKSVITLKVTGDELTSSSSWDN</sequence>
<name>A0AAD9RMQ5_9HYME</name>
<comment type="caution">
    <text evidence="3">The sequence shown here is derived from an EMBL/GenBank/DDBJ whole genome shotgun (WGS) entry which is preliminary data.</text>
</comment>
<dbReference type="EMBL" id="JAIFRP010000037">
    <property type="protein sequence ID" value="KAK2582008.1"/>
    <property type="molecule type" value="Genomic_DNA"/>
</dbReference>
<evidence type="ECO:0000256" key="2">
    <source>
        <dbReference type="SAM" id="Phobius"/>
    </source>
</evidence>
<evidence type="ECO:0000313" key="4">
    <source>
        <dbReference type="Proteomes" id="UP001258017"/>
    </source>
</evidence>
<keyword evidence="2" id="KW-1133">Transmembrane helix</keyword>